<proteinExistence type="predicted"/>
<evidence type="ECO:0000256" key="4">
    <source>
        <dbReference type="ARBA" id="ARBA00023136"/>
    </source>
</evidence>
<evidence type="ECO:0000313" key="8">
    <source>
        <dbReference type="Proteomes" id="UP000190018"/>
    </source>
</evidence>
<keyword evidence="2 6" id="KW-0812">Transmembrane</keyword>
<accession>A0ABX3M0F0</accession>
<feature type="transmembrane region" description="Helical" evidence="6">
    <location>
        <begin position="275"/>
        <end position="295"/>
    </location>
</feature>
<name>A0ABX3M0F0_9XANT</name>
<dbReference type="InterPro" id="IPR007688">
    <property type="entry name" value="Conjugal_tfr_TrbL/VirB6"/>
</dbReference>
<dbReference type="Pfam" id="PF04610">
    <property type="entry name" value="TrbL"/>
    <property type="match status" value="1"/>
</dbReference>
<dbReference type="RefSeq" id="WP_078590745.1">
    <property type="nucleotide sequence ID" value="NZ_LOJT01000263.1"/>
</dbReference>
<evidence type="ECO:0000256" key="3">
    <source>
        <dbReference type="ARBA" id="ARBA00022989"/>
    </source>
</evidence>
<feature type="compositionally biased region" description="Polar residues" evidence="5">
    <location>
        <begin position="340"/>
        <end position="362"/>
    </location>
</feature>
<feature type="transmembrane region" description="Helical" evidence="6">
    <location>
        <begin position="220"/>
        <end position="242"/>
    </location>
</feature>
<comment type="subcellular location">
    <subcellularLocation>
        <location evidence="1">Membrane</location>
        <topology evidence="1">Multi-pass membrane protein</topology>
    </subcellularLocation>
</comment>
<comment type="caution">
    <text evidence="7">The sequence shown here is derived from an EMBL/GenBank/DDBJ whole genome shotgun (WGS) entry which is preliminary data.</text>
</comment>
<feature type="transmembrane region" description="Helical" evidence="6">
    <location>
        <begin position="181"/>
        <end position="208"/>
    </location>
</feature>
<evidence type="ECO:0000256" key="1">
    <source>
        <dbReference type="ARBA" id="ARBA00004141"/>
    </source>
</evidence>
<evidence type="ECO:0000256" key="2">
    <source>
        <dbReference type="ARBA" id="ARBA00022692"/>
    </source>
</evidence>
<gene>
    <name evidence="7" type="ORF">Xant_10210</name>
</gene>
<evidence type="ECO:0000313" key="7">
    <source>
        <dbReference type="EMBL" id="OOW60108.1"/>
    </source>
</evidence>
<keyword evidence="4 6" id="KW-0472">Membrane</keyword>
<dbReference type="EMBL" id="LOJT01000263">
    <property type="protein sequence ID" value="OOW60108.1"/>
    <property type="molecule type" value="Genomic_DNA"/>
</dbReference>
<evidence type="ECO:0000256" key="5">
    <source>
        <dbReference type="SAM" id="MobiDB-lite"/>
    </source>
</evidence>
<feature type="compositionally biased region" description="Low complexity" evidence="5">
    <location>
        <begin position="313"/>
        <end position="325"/>
    </location>
</feature>
<protein>
    <submittedName>
        <fullName evidence="7">Type IV secretion system protein virB6</fullName>
    </submittedName>
</protein>
<feature type="region of interest" description="Disordered" evidence="5">
    <location>
        <begin position="313"/>
        <end position="379"/>
    </location>
</feature>
<evidence type="ECO:0000256" key="6">
    <source>
        <dbReference type="SAM" id="Phobius"/>
    </source>
</evidence>
<dbReference type="Proteomes" id="UP000190018">
    <property type="component" value="Unassembled WGS sequence"/>
</dbReference>
<reference evidence="7 8" key="1">
    <citation type="submission" date="2015-12" db="EMBL/GenBank/DDBJ databases">
        <authorList>
            <person name="Bansal K."/>
            <person name="Midha S."/>
            <person name="Patil P.B."/>
        </authorList>
    </citation>
    <scope>NUCLEOTIDE SEQUENCE [LARGE SCALE GENOMIC DNA]</scope>
    <source>
        <strain evidence="7 8">LMG21719</strain>
    </source>
</reference>
<keyword evidence="3 6" id="KW-1133">Transmembrane helix</keyword>
<feature type="transmembrane region" description="Helical" evidence="6">
    <location>
        <begin position="48"/>
        <end position="69"/>
    </location>
</feature>
<sequence length="379" mass="40170">MDAILHGAMNWLQPLADIGLGEFVFFKLVNDYFSNEIQEFGLELMSRAMRWVSTIALTVTTLWVLILGYRIATGQSRESAMATMIKAGKVAIIISLASAVGVNGAMLHQTMTQNLDKEIHGLFTGDKDSTASDAIDENLAYTQVALTALDAVRVDATDPEAIEKKGRAVLMAGFGTASPPMAAGAMLLLFKFTMAFLIGIGPIFILALIFDQTKDLFKKWLFYVIGTLFSMAMLSVVTAMVLKFTAKVAAAYWAARLITLGNAEGLSSQALQQGGIGLIMTGLIISVPTLAAAIWQGNMGTFMAYSAFDRGGAASPGPQGQPAGSYVPQQVAKRGEQQDSESPATLQNATTRIAGATPTQAPQPVGSRGQAGQGSNQDV</sequence>
<organism evidence="7 8">
    <name type="scientific">Xanthomonas cissicola</name>
    <dbReference type="NCBI Taxonomy" id="86186"/>
    <lineage>
        <taxon>Bacteria</taxon>
        <taxon>Pseudomonadati</taxon>
        <taxon>Pseudomonadota</taxon>
        <taxon>Gammaproteobacteria</taxon>
        <taxon>Lysobacterales</taxon>
        <taxon>Lysobacteraceae</taxon>
        <taxon>Xanthomonas</taxon>
    </lineage>
</organism>
<feature type="transmembrane region" description="Helical" evidence="6">
    <location>
        <begin position="90"/>
        <end position="108"/>
    </location>
</feature>
<keyword evidence="8" id="KW-1185">Reference proteome</keyword>